<dbReference type="AlphaFoldDB" id="A0A399QST0"/>
<name>A0A399QST0_9PROT</name>
<reference evidence="2 3" key="1">
    <citation type="submission" date="2018-08" db="EMBL/GenBank/DDBJ databases">
        <title>Henriciella mobilis sp. nov., isolated from seawater.</title>
        <authorList>
            <person name="Cheng H."/>
            <person name="Wu Y.-H."/>
            <person name="Xu X.-W."/>
            <person name="Guo L.-L."/>
        </authorList>
    </citation>
    <scope>NUCLEOTIDE SEQUENCE [LARGE SCALE GENOMIC DNA]</scope>
    <source>
        <strain evidence="2 3">CCUG66934</strain>
    </source>
</reference>
<feature type="domain" description="IrrE N-terminal-like" evidence="1">
    <location>
        <begin position="40"/>
        <end position="153"/>
    </location>
</feature>
<evidence type="ECO:0000259" key="1">
    <source>
        <dbReference type="Pfam" id="PF06114"/>
    </source>
</evidence>
<sequence>MTRMSPSEELLQRYGITDPGDIDLEVLAFAVGAKVKYKRMESCEARVTGIRDRAVITIDDRYGEKRARFSLSHELGHWHHHRNQRLYCAKQDIGAVNGRAKSKERQADQYAAELLMPRYMFEPRLRAFSKPSFKSIGELSEAFDASRKATALRYVNLDPGLSMLICWGQNGRKWYRGSRLWPDSWAPKKDHDPDTDVLDLLFGKAEEARGRALCPASAFFGRYDAEQHGVYAHSVISGSSAAPLSREVLTMIWPQSEAMFDSNRC</sequence>
<dbReference type="InterPro" id="IPR010359">
    <property type="entry name" value="IrrE_HExxH"/>
</dbReference>
<dbReference type="OrthoDB" id="9794834at2"/>
<organism evidence="2 3">
    <name type="scientific">Henriciella barbarensis</name>
    <dbReference type="NCBI Taxonomy" id="86342"/>
    <lineage>
        <taxon>Bacteria</taxon>
        <taxon>Pseudomonadati</taxon>
        <taxon>Pseudomonadota</taxon>
        <taxon>Alphaproteobacteria</taxon>
        <taxon>Hyphomonadales</taxon>
        <taxon>Hyphomonadaceae</taxon>
        <taxon>Henriciella</taxon>
    </lineage>
</organism>
<evidence type="ECO:0000313" key="2">
    <source>
        <dbReference type="EMBL" id="RIJ20652.1"/>
    </source>
</evidence>
<dbReference type="Gene3D" id="1.10.10.2910">
    <property type="match status" value="1"/>
</dbReference>
<dbReference type="PANTHER" id="PTHR43236:SF1">
    <property type="entry name" value="BLL7220 PROTEIN"/>
    <property type="match status" value="1"/>
</dbReference>
<protein>
    <submittedName>
        <fullName evidence="2">ImmA/IrrE family metallo-endopeptidase</fullName>
    </submittedName>
</protein>
<dbReference type="PANTHER" id="PTHR43236">
    <property type="entry name" value="ANTITOXIN HIGA1"/>
    <property type="match status" value="1"/>
</dbReference>
<gene>
    <name evidence="2" type="ORF">D1224_16255</name>
</gene>
<dbReference type="InterPro" id="IPR052345">
    <property type="entry name" value="Rad_response_metalloprotease"/>
</dbReference>
<keyword evidence="3" id="KW-1185">Reference proteome</keyword>
<dbReference type="EMBL" id="QWGB01000014">
    <property type="protein sequence ID" value="RIJ20652.1"/>
    <property type="molecule type" value="Genomic_DNA"/>
</dbReference>
<dbReference type="Proteomes" id="UP000265431">
    <property type="component" value="Unassembled WGS sequence"/>
</dbReference>
<proteinExistence type="predicted"/>
<comment type="caution">
    <text evidence="2">The sequence shown here is derived from an EMBL/GenBank/DDBJ whole genome shotgun (WGS) entry which is preliminary data.</text>
</comment>
<dbReference type="RefSeq" id="WP_119380968.1">
    <property type="nucleotide sequence ID" value="NZ_QWGB01000014.1"/>
</dbReference>
<accession>A0A399QST0</accession>
<dbReference type="Pfam" id="PF06114">
    <property type="entry name" value="Peptidase_M78"/>
    <property type="match status" value="1"/>
</dbReference>
<evidence type="ECO:0000313" key="3">
    <source>
        <dbReference type="Proteomes" id="UP000265431"/>
    </source>
</evidence>